<dbReference type="Pfam" id="PF13186">
    <property type="entry name" value="SPASM"/>
    <property type="match status" value="1"/>
</dbReference>
<dbReference type="EMBL" id="BPTT01000001">
    <property type="protein sequence ID" value="GJG32819.1"/>
    <property type="molecule type" value="Genomic_DNA"/>
</dbReference>
<comment type="cofactor">
    <cofactor evidence="1">
        <name>[4Fe-4S] cluster</name>
        <dbReference type="ChEBI" id="CHEBI:49883"/>
    </cofactor>
</comment>
<proteinExistence type="inferred from homology"/>
<dbReference type="InterPro" id="IPR058240">
    <property type="entry name" value="rSAM_sf"/>
</dbReference>
<evidence type="ECO:0000313" key="9">
    <source>
        <dbReference type="Proteomes" id="UP000887097"/>
    </source>
</evidence>
<dbReference type="CDD" id="cd01335">
    <property type="entry name" value="Radical_SAM"/>
    <property type="match status" value="1"/>
</dbReference>
<evidence type="ECO:0000256" key="2">
    <source>
        <dbReference type="ARBA" id="ARBA00022691"/>
    </source>
</evidence>
<evidence type="ECO:0000256" key="3">
    <source>
        <dbReference type="ARBA" id="ARBA00022723"/>
    </source>
</evidence>
<feature type="domain" description="Radical SAM core" evidence="7">
    <location>
        <begin position="4"/>
        <end position="249"/>
    </location>
</feature>
<dbReference type="GO" id="GO:0016491">
    <property type="term" value="F:oxidoreductase activity"/>
    <property type="evidence" value="ECO:0007669"/>
    <property type="project" value="InterPro"/>
</dbReference>
<accession>A0AA37I1W6</accession>
<dbReference type="InterPro" id="IPR013785">
    <property type="entry name" value="Aldolase_TIM"/>
</dbReference>
<dbReference type="GO" id="GO:0051536">
    <property type="term" value="F:iron-sulfur cluster binding"/>
    <property type="evidence" value="ECO:0007669"/>
    <property type="project" value="UniProtKB-KW"/>
</dbReference>
<dbReference type="OMA" id="YPCYRFV"/>
<dbReference type="PANTHER" id="PTHR43273">
    <property type="entry name" value="ANAEROBIC SULFATASE-MATURATING ENZYME HOMOLOG ASLB-RELATED"/>
    <property type="match status" value="1"/>
</dbReference>
<name>A0AA37I1W6_XYLRU</name>
<dbReference type="AlphaFoldDB" id="A0AA37I1W6"/>
<keyword evidence="5" id="KW-0411">Iron-sulfur</keyword>
<dbReference type="NCBIfam" id="TIGR03942">
    <property type="entry name" value="sulfatase_rSAM"/>
    <property type="match status" value="1"/>
</dbReference>
<dbReference type="InterPro" id="IPR023867">
    <property type="entry name" value="Sulphatase_maturase_rSAM"/>
</dbReference>
<evidence type="ECO:0000256" key="5">
    <source>
        <dbReference type="ARBA" id="ARBA00023014"/>
    </source>
</evidence>
<keyword evidence="3" id="KW-0479">Metal-binding</keyword>
<protein>
    <submittedName>
        <fullName evidence="8">Anaerobic sulfatase maturase</fullName>
    </submittedName>
</protein>
<dbReference type="InterPro" id="IPR034491">
    <property type="entry name" value="Anaerob_Ser_sulfatase-maturase"/>
</dbReference>
<keyword evidence="4" id="KW-0408">Iron</keyword>
<dbReference type="RefSeq" id="WP_013063279.1">
    <property type="nucleotide sequence ID" value="NZ_BPTT01000001.1"/>
</dbReference>
<evidence type="ECO:0000259" key="7">
    <source>
        <dbReference type="PROSITE" id="PS51918"/>
    </source>
</evidence>
<dbReference type="InterPro" id="IPR023885">
    <property type="entry name" value="4Fe4S-binding_SPASM_dom"/>
</dbReference>
<dbReference type="NCBIfam" id="TIGR04085">
    <property type="entry name" value="rSAM_more_4Fe4S"/>
    <property type="match status" value="1"/>
</dbReference>
<reference evidence="8" key="1">
    <citation type="submission" date="2021-08" db="EMBL/GenBank/DDBJ databases">
        <title>Prevotella lacticifex sp. nov., isolated from rumen of cow.</title>
        <authorList>
            <person name="Shinkai T."/>
            <person name="Ikeyama N."/>
            <person name="Kumagai M."/>
            <person name="Ohmori H."/>
            <person name="Sakamoto M."/>
            <person name="Ohkuma M."/>
            <person name="Mitsumori M."/>
        </authorList>
    </citation>
    <scope>NUCLEOTIDE SEQUENCE</scope>
    <source>
        <strain evidence="8">JCM 8259</strain>
    </source>
</reference>
<evidence type="ECO:0000313" key="8">
    <source>
        <dbReference type="EMBL" id="GJG32819.1"/>
    </source>
</evidence>
<dbReference type="Proteomes" id="UP000887097">
    <property type="component" value="Unassembled WGS sequence"/>
</dbReference>
<evidence type="ECO:0000256" key="6">
    <source>
        <dbReference type="ARBA" id="ARBA00023601"/>
    </source>
</evidence>
<dbReference type="SUPFAM" id="SSF102114">
    <property type="entry name" value="Radical SAM enzymes"/>
    <property type="match status" value="1"/>
</dbReference>
<dbReference type="Pfam" id="PF04055">
    <property type="entry name" value="Radical_SAM"/>
    <property type="match status" value="1"/>
</dbReference>
<dbReference type="SFLD" id="SFLDG01384">
    <property type="entry name" value="thioether_bond_formation_requi"/>
    <property type="match status" value="1"/>
</dbReference>
<gene>
    <name evidence="8" type="ORF">PRMUPPPA20_09280</name>
</gene>
<dbReference type="SFLD" id="SFLDS00029">
    <property type="entry name" value="Radical_SAM"/>
    <property type="match status" value="1"/>
</dbReference>
<dbReference type="SFLD" id="SFLDG01067">
    <property type="entry name" value="SPASM/twitch_domain_containing"/>
    <property type="match status" value="1"/>
</dbReference>
<evidence type="ECO:0000256" key="1">
    <source>
        <dbReference type="ARBA" id="ARBA00001966"/>
    </source>
</evidence>
<sequence length="399" mass="45540">MTSSDDLRHYAIEVKPIGAACNLRCQYCYYLAKGGGHAAGPSLMTDEVLENYIRQVIDIHGRYAEIEFAWHGGEPTMCGIPFFERAMALQQKYGEGRQILNTLQTNGTLLTDEWCQFFRNHQFRIGISIDGPEHLHNIYRKDARGDGTFSRTMHGLDLLLKHGVDFNTLTTVNAANATHAAEVYQFLRGFSNYMQFLPVVESLPLNDSHKNVALPPGIYRHQPRNLAPFSVQPEAYGKFLCTIFDEWSRRDVGRKYVQVIEAAIGNLTHRPAGLCVHESVCGHCGVIEKNGDLYRCDRYVFPEYRIGNILQGSLHDMMQTNRKFGEYKLDSLPSACLHCDVAHLCFGGCPKDRLVERITLNGPERRNYLCPGYKMFFRYISQKIKTLFLPIHKSMFKRV</sequence>
<dbReference type="InterPro" id="IPR007197">
    <property type="entry name" value="rSAM"/>
</dbReference>
<dbReference type="SFLD" id="SFLDG01072">
    <property type="entry name" value="dehydrogenase_like"/>
    <property type="match status" value="1"/>
</dbReference>
<dbReference type="GO" id="GO:0046872">
    <property type="term" value="F:metal ion binding"/>
    <property type="evidence" value="ECO:0007669"/>
    <property type="project" value="UniProtKB-KW"/>
</dbReference>
<dbReference type="SFLD" id="SFLDG01386">
    <property type="entry name" value="main_SPASM_domain-containing"/>
    <property type="match status" value="1"/>
</dbReference>
<dbReference type="Gene3D" id="3.20.20.70">
    <property type="entry name" value="Aldolase class I"/>
    <property type="match status" value="1"/>
</dbReference>
<dbReference type="GeneID" id="31499960"/>
<dbReference type="SFLD" id="SFLDF00285">
    <property type="entry name" value="anaerobic_Ser-type_sulfatase-m"/>
    <property type="match status" value="1"/>
</dbReference>
<comment type="caution">
    <text evidence="8">The sequence shown here is derived from an EMBL/GenBank/DDBJ whole genome shotgun (WGS) entry which is preliminary data.</text>
</comment>
<evidence type="ECO:0000256" key="4">
    <source>
        <dbReference type="ARBA" id="ARBA00023004"/>
    </source>
</evidence>
<dbReference type="PANTHER" id="PTHR43273:SF3">
    <property type="entry name" value="ANAEROBIC SULFATASE-MATURATING ENZYME HOMOLOG ASLB-RELATED"/>
    <property type="match status" value="1"/>
</dbReference>
<comment type="similarity">
    <text evidence="6">Belongs to the radical SAM superfamily. Anaerobic sulfatase-maturating enzyme family.</text>
</comment>
<organism evidence="8 9">
    <name type="scientific">Xylanibacter ruminicola</name>
    <name type="common">Prevotella ruminicola</name>
    <dbReference type="NCBI Taxonomy" id="839"/>
    <lineage>
        <taxon>Bacteria</taxon>
        <taxon>Pseudomonadati</taxon>
        <taxon>Bacteroidota</taxon>
        <taxon>Bacteroidia</taxon>
        <taxon>Bacteroidales</taxon>
        <taxon>Prevotellaceae</taxon>
        <taxon>Xylanibacter</taxon>
    </lineage>
</organism>
<keyword evidence="2" id="KW-0949">S-adenosyl-L-methionine</keyword>
<dbReference type="PROSITE" id="PS51918">
    <property type="entry name" value="RADICAL_SAM"/>
    <property type="match status" value="1"/>
</dbReference>